<keyword evidence="3 9" id="KW-0819">tRNA processing</keyword>
<dbReference type="CDD" id="cd01998">
    <property type="entry name" value="MnmA_TRMU-like"/>
    <property type="match status" value="1"/>
</dbReference>
<evidence type="ECO:0000259" key="11">
    <source>
        <dbReference type="Pfam" id="PF20259"/>
    </source>
</evidence>
<dbReference type="AlphaFoldDB" id="H8FQI7"/>
<comment type="catalytic activity">
    <reaction evidence="8 9">
        <text>S-sulfanyl-L-cysteinyl-[protein] + uridine(34) in tRNA + AH2 + ATP = 2-thiouridine(34) in tRNA + L-cysteinyl-[protein] + A + AMP + diphosphate + H(+)</text>
        <dbReference type="Rhea" id="RHEA:47032"/>
        <dbReference type="Rhea" id="RHEA-COMP:10131"/>
        <dbReference type="Rhea" id="RHEA-COMP:11726"/>
        <dbReference type="Rhea" id="RHEA-COMP:11727"/>
        <dbReference type="Rhea" id="RHEA-COMP:11728"/>
        <dbReference type="ChEBI" id="CHEBI:13193"/>
        <dbReference type="ChEBI" id="CHEBI:15378"/>
        <dbReference type="ChEBI" id="CHEBI:17499"/>
        <dbReference type="ChEBI" id="CHEBI:29950"/>
        <dbReference type="ChEBI" id="CHEBI:30616"/>
        <dbReference type="ChEBI" id="CHEBI:33019"/>
        <dbReference type="ChEBI" id="CHEBI:61963"/>
        <dbReference type="ChEBI" id="CHEBI:65315"/>
        <dbReference type="ChEBI" id="CHEBI:87170"/>
        <dbReference type="ChEBI" id="CHEBI:456215"/>
        <dbReference type="EC" id="2.8.1.13"/>
    </reaction>
</comment>
<dbReference type="NCBIfam" id="NF001138">
    <property type="entry name" value="PRK00143.1"/>
    <property type="match status" value="1"/>
</dbReference>
<dbReference type="GO" id="GO:0002143">
    <property type="term" value="P:tRNA wobble position uridine thiolation"/>
    <property type="evidence" value="ECO:0007669"/>
    <property type="project" value="TreeGrafter"/>
</dbReference>
<dbReference type="GO" id="GO:0005524">
    <property type="term" value="F:ATP binding"/>
    <property type="evidence" value="ECO:0007669"/>
    <property type="project" value="UniProtKB-KW"/>
</dbReference>
<dbReference type="STRING" id="1150626.PHAMO_210136"/>
<keyword evidence="13" id="KW-1185">Reference proteome</keyword>
<dbReference type="HAMAP" id="MF_00144">
    <property type="entry name" value="tRNA_thiouridyl_MnmA"/>
    <property type="match status" value="1"/>
</dbReference>
<reference evidence="12 13" key="1">
    <citation type="journal article" date="2012" name="J. Bacteriol.">
        <title>Draft Genome Sequence of the Purple Photosynthetic Bacterium Phaeospirillum molischianum DSM120, a Particularly Versatile Bacterium.</title>
        <authorList>
            <person name="Duquesne K."/>
            <person name="Prima V."/>
            <person name="Ji B."/>
            <person name="Rouy Z."/>
            <person name="Medigue C."/>
            <person name="Talla E."/>
            <person name="Sturgis J.N."/>
        </authorList>
    </citation>
    <scope>NUCLEOTIDE SEQUENCE [LARGE SCALE GENOMIC DNA]</scope>
    <source>
        <strain evidence="13">DSM120</strain>
    </source>
</reference>
<keyword evidence="7 9" id="KW-1015">Disulfide bond</keyword>
<dbReference type="PANTHER" id="PTHR11933">
    <property type="entry name" value="TRNA 5-METHYLAMINOMETHYL-2-THIOURIDYLATE -METHYLTRANSFERASE"/>
    <property type="match status" value="1"/>
</dbReference>
<keyword evidence="12" id="KW-0489">Methyltransferase</keyword>
<gene>
    <name evidence="12" type="primary">trmU</name>
    <name evidence="9" type="synonym">mnmA</name>
    <name evidence="12" type="ORF">PHAMO_210136</name>
</gene>
<feature type="domain" description="tRNA-specific 2-thiouridylase MnmA-like central" evidence="11">
    <location>
        <begin position="230"/>
        <end position="283"/>
    </location>
</feature>
<comment type="similarity">
    <text evidence="9">Belongs to the MnmA/TRMU family.</text>
</comment>
<comment type="caution">
    <text evidence="12">The sequence shown here is derived from an EMBL/GenBank/DDBJ whole genome shotgun (WGS) entry which is preliminary data.</text>
</comment>
<feature type="active site" description="Cysteine persulfide intermediate" evidence="9">
    <location>
        <position position="211"/>
    </location>
</feature>
<comment type="function">
    <text evidence="9">Catalyzes the 2-thiolation of uridine at the wobble position (U34) of tRNA, leading to the formation of s(2)U34.</text>
</comment>
<dbReference type="Proteomes" id="UP000004169">
    <property type="component" value="Unassembled WGS sequence"/>
</dbReference>
<feature type="site" description="Interaction with tRNA" evidence="9">
    <location>
        <position position="348"/>
    </location>
</feature>
<organism evidence="12 13">
    <name type="scientific">Magnetospirillum molischianum DSM 120</name>
    <dbReference type="NCBI Taxonomy" id="1150626"/>
    <lineage>
        <taxon>Bacteria</taxon>
        <taxon>Pseudomonadati</taxon>
        <taxon>Pseudomonadota</taxon>
        <taxon>Alphaproteobacteria</taxon>
        <taxon>Rhodospirillales</taxon>
        <taxon>Rhodospirillaceae</taxon>
        <taxon>Magnetospirillum</taxon>
    </lineage>
</organism>
<dbReference type="GO" id="GO:0103016">
    <property type="term" value="F:tRNA-uridine 2-sulfurtransferase activity"/>
    <property type="evidence" value="ECO:0007669"/>
    <property type="project" value="UniProtKB-EC"/>
</dbReference>
<dbReference type="Pfam" id="PF03054">
    <property type="entry name" value="tRNA_Me_trans"/>
    <property type="match status" value="1"/>
</dbReference>
<dbReference type="InterPro" id="IPR046885">
    <property type="entry name" value="MnmA-like_C"/>
</dbReference>
<feature type="active site" description="Nucleophile" evidence="9">
    <location>
        <position position="114"/>
    </location>
</feature>
<evidence type="ECO:0000256" key="1">
    <source>
        <dbReference type="ARBA" id="ARBA00022555"/>
    </source>
</evidence>
<keyword evidence="4 9" id="KW-0547">Nucleotide-binding</keyword>
<dbReference type="InterPro" id="IPR023382">
    <property type="entry name" value="MnmA-like_central_sf"/>
</dbReference>
<dbReference type="RefSeq" id="WP_002727040.1">
    <property type="nucleotide sequence ID" value="NZ_CAHP01000014.1"/>
</dbReference>
<accession>H8FQI7</accession>
<evidence type="ECO:0000256" key="7">
    <source>
        <dbReference type="ARBA" id="ARBA00023157"/>
    </source>
</evidence>
<evidence type="ECO:0000313" key="12">
    <source>
        <dbReference type="EMBL" id="CCG40625.1"/>
    </source>
</evidence>
<dbReference type="eggNOG" id="COG0482">
    <property type="taxonomic scope" value="Bacteria"/>
</dbReference>
<keyword evidence="2 9" id="KW-0808">Transferase</keyword>
<dbReference type="Pfam" id="PF20258">
    <property type="entry name" value="tRNA_Me_trans_C"/>
    <property type="match status" value="1"/>
</dbReference>
<feature type="site" description="Interaction with tRNA" evidence="9">
    <location>
        <position position="139"/>
    </location>
</feature>
<sequence length="371" mass="39714">MPSPDLNSLDIAKPPHATRVVVAMSGGVDSSATAALLLEQGYDVVGVTLRLHDPGPAAIGCCGGRDLHDARAVADRLGIPHYVHDLEAEFRRDVIVPFAASYAAGRTPVPCIECNRTVKFRDLLALARDLGGDALVTGHYVRRRQGPDGPEVLRGRDPARDQSYFLFATTRAQLEFLRFPLGDMESKAETRAIAARHGLTVAAKPDSQDICFVPDGDHTRIVAALHPEAVRPGEIVDRDGIVLGRHPGIIHYTVGQRRGLGLGGGPPLYVLAVEAESARIVVGPRAALNQSRVMLSGFNWLGGAEIELEVGVRVRSTRPPAAARLRRLDGDRAEVTLLQPEQGVAPGQACVIYQGSRMLGGGWIDAATENL</sequence>
<evidence type="ECO:0000256" key="5">
    <source>
        <dbReference type="ARBA" id="ARBA00022840"/>
    </source>
</evidence>
<evidence type="ECO:0000259" key="10">
    <source>
        <dbReference type="Pfam" id="PF20258"/>
    </source>
</evidence>
<dbReference type="GO" id="GO:0008168">
    <property type="term" value="F:methyltransferase activity"/>
    <property type="evidence" value="ECO:0007669"/>
    <property type="project" value="UniProtKB-KW"/>
</dbReference>
<dbReference type="GO" id="GO:0005737">
    <property type="term" value="C:cytoplasm"/>
    <property type="evidence" value="ECO:0007669"/>
    <property type="project" value="UniProtKB-SubCell"/>
</dbReference>
<dbReference type="GO" id="GO:0000049">
    <property type="term" value="F:tRNA binding"/>
    <property type="evidence" value="ECO:0007669"/>
    <property type="project" value="UniProtKB-KW"/>
</dbReference>
<dbReference type="GO" id="GO:0032259">
    <property type="term" value="P:methylation"/>
    <property type="evidence" value="ECO:0007669"/>
    <property type="project" value="UniProtKB-KW"/>
</dbReference>
<evidence type="ECO:0000256" key="9">
    <source>
        <dbReference type="HAMAP-Rule" id="MF_00144"/>
    </source>
</evidence>
<feature type="region of interest" description="Interaction with tRNA" evidence="9">
    <location>
        <begin position="160"/>
        <end position="162"/>
    </location>
</feature>
<feature type="disulfide bond" description="Alternate" evidence="9">
    <location>
        <begin position="114"/>
        <end position="211"/>
    </location>
</feature>
<evidence type="ECO:0000256" key="4">
    <source>
        <dbReference type="ARBA" id="ARBA00022741"/>
    </source>
</evidence>
<proteinExistence type="inferred from homology"/>
<keyword evidence="1 9" id="KW-0820">tRNA-binding</keyword>
<dbReference type="EC" id="2.8.1.13" evidence="9"/>
<dbReference type="NCBIfam" id="TIGR00420">
    <property type="entry name" value="trmU"/>
    <property type="match status" value="1"/>
</dbReference>
<dbReference type="InterPro" id="IPR004506">
    <property type="entry name" value="MnmA-like"/>
</dbReference>
<protein>
    <recommendedName>
        <fullName evidence="9">tRNA-specific 2-thiouridylase MnmA</fullName>
        <ecNumber evidence="9">2.8.1.13</ecNumber>
    </recommendedName>
</protein>
<dbReference type="PANTHER" id="PTHR11933:SF5">
    <property type="entry name" value="MITOCHONDRIAL TRNA-SPECIFIC 2-THIOURIDYLASE 1"/>
    <property type="match status" value="1"/>
</dbReference>
<dbReference type="InterPro" id="IPR014729">
    <property type="entry name" value="Rossmann-like_a/b/a_fold"/>
</dbReference>
<dbReference type="SUPFAM" id="SSF52402">
    <property type="entry name" value="Adenine nucleotide alpha hydrolases-like"/>
    <property type="match status" value="1"/>
</dbReference>
<dbReference type="Gene3D" id="3.40.50.620">
    <property type="entry name" value="HUPs"/>
    <property type="match status" value="1"/>
</dbReference>
<keyword evidence="9" id="KW-0963">Cytoplasm</keyword>
<dbReference type="InterPro" id="IPR046884">
    <property type="entry name" value="MnmA-like_central"/>
</dbReference>
<evidence type="ECO:0000256" key="2">
    <source>
        <dbReference type="ARBA" id="ARBA00022679"/>
    </source>
</evidence>
<keyword evidence="6 9" id="KW-0694">RNA-binding</keyword>
<evidence type="ECO:0000256" key="3">
    <source>
        <dbReference type="ARBA" id="ARBA00022694"/>
    </source>
</evidence>
<dbReference type="Pfam" id="PF20259">
    <property type="entry name" value="tRNA_Me_trans_M"/>
    <property type="match status" value="1"/>
</dbReference>
<dbReference type="Gene3D" id="2.40.30.10">
    <property type="entry name" value="Translation factors"/>
    <property type="match status" value="1"/>
</dbReference>
<comment type="subcellular location">
    <subcellularLocation>
        <location evidence="9">Cytoplasm</location>
    </subcellularLocation>
</comment>
<feature type="binding site" evidence="9">
    <location>
        <position position="49"/>
    </location>
    <ligand>
        <name>ATP</name>
        <dbReference type="ChEBI" id="CHEBI:30616"/>
    </ligand>
</feature>
<feature type="binding site" evidence="9">
    <location>
        <position position="138"/>
    </location>
    <ligand>
        <name>ATP</name>
        <dbReference type="ChEBI" id="CHEBI:30616"/>
    </ligand>
</feature>
<evidence type="ECO:0000256" key="6">
    <source>
        <dbReference type="ARBA" id="ARBA00022884"/>
    </source>
</evidence>
<dbReference type="Gene3D" id="2.30.30.280">
    <property type="entry name" value="Adenine nucleotide alpha hydrolases-like domains"/>
    <property type="match status" value="1"/>
</dbReference>
<feature type="domain" description="tRNA-specific 2-thiouridylase MnmA-like C-terminal" evidence="10">
    <location>
        <begin position="294"/>
        <end position="364"/>
    </location>
</feature>
<dbReference type="EMBL" id="CAHP01000014">
    <property type="protein sequence ID" value="CCG40625.1"/>
    <property type="molecule type" value="Genomic_DNA"/>
</dbReference>
<evidence type="ECO:0000313" key="13">
    <source>
        <dbReference type="Proteomes" id="UP000004169"/>
    </source>
</evidence>
<keyword evidence="5 9" id="KW-0067">ATP-binding</keyword>
<comment type="caution">
    <text evidence="9">Lacks conserved residue(s) required for the propagation of feature annotation.</text>
</comment>
<feature type="binding site" evidence="9">
    <location>
        <begin position="23"/>
        <end position="30"/>
    </location>
    <ligand>
        <name>ATP</name>
        <dbReference type="ChEBI" id="CHEBI:30616"/>
    </ligand>
</feature>
<evidence type="ECO:0000256" key="8">
    <source>
        <dbReference type="ARBA" id="ARBA00051542"/>
    </source>
</evidence>
<name>H8FQI7_MAGML</name>
<dbReference type="OrthoDB" id="9800696at2"/>